<evidence type="ECO:0000313" key="2">
    <source>
        <dbReference type="EMBL" id="GJT87704.1"/>
    </source>
</evidence>
<sequence>MTFTLVSSKASPRRVRVFAWQIPILVIIPKMILRHSKLFKDPMVQLGRGSHSSSKGRPSSRRGGGGADVPKALMKPVTHLENWKGLKTLWKYSPKKPVIYHRGWEMDFRSFMVQGIDGEFNFLPEGGLDENQERVGKKRARNVPAQASKVAGDASTPLDVDSDPDIHEFPSARELKDATDCYWVGQVSGLHNEYSRLVLEEKKWEIDNLRQDRATVVTKVVPDATMKLVHSDEMGVLVTRLVKASIIHGRCVAFKEVAELKEPFVLEKMLGYRPSSKEEYDRAGDDMTNASYPFLSELTADPHASM</sequence>
<organism evidence="2 3">
    <name type="scientific">Tanacetum coccineum</name>
    <dbReference type="NCBI Taxonomy" id="301880"/>
    <lineage>
        <taxon>Eukaryota</taxon>
        <taxon>Viridiplantae</taxon>
        <taxon>Streptophyta</taxon>
        <taxon>Embryophyta</taxon>
        <taxon>Tracheophyta</taxon>
        <taxon>Spermatophyta</taxon>
        <taxon>Magnoliopsida</taxon>
        <taxon>eudicotyledons</taxon>
        <taxon>Gunneridae</taxon>
        <taxon>Pentapetalae</taxon>
        <taxon>asterids</taxon>
        <taxon>campanulids</taxon>
        <taxon>Asterales</taxon>
        <taxon>Asteraceae</taxon>
        <taxon>Asteroideae</taxon>
        <taxon>Anthemideae</taxon>
        <taxon>Anthemidinae</taxon>
        <taxon>Tanacetum</taxon>
    </lineage>
</organism>
<feature type="region of interest" description="Disordered" evidence="1">
    <location>
        <begin position="139"/>
        <end position="163"/>
    </location>
</feature>
<dbReference type="Proteomes" id="UP001151760">
    <property type="component" value="Unassembled WGS sequence"/>
</dbReference>
<protein>
    <submittedName>
        <fullName evidence="2">Uncharacterized protein</fullName>
    </submittedName>
</protein>
<reference evidence="2" key="2">
    <citation type="submission" date="2022-01" db="EMBL/GenBank/DDBJ databases">
        <authorList>
            <person name="Yamashiro T."/>
            <person name="Shiraishi A."/>
            <person name="Satake H."/>
            <person name="Nakayama K."/>
        </authorList>
    </citation>
    <scope>NUCLEOTIDE SEQUENCE</scope>
</reference>
<reference evidence="2" key="1">
    <citation type="journal article" date="2022" name="Int. J. Mol. Sci.">
        <title>Draft Genome of Tanacetum Coccineum: Genomic Comparison of Closely Related Tanacetum-Family Plants.</title>
        <authorList>
            <person name="Yamashiro T."/>
            <person name="Shiraishi A."/>
            <person name="Nakayama K."/>
            <person name="Satake H."/>
        </authorList>
    </citation>
    <scope>NUCLEOTIDE SEQUENCE</scope>
</reference>
<evidence type="ECO:0000313" key="3">
    <source>
        <dbReference type="Proteomes" id="UP001151760"/>
    </source>
</evidence>
<evidence type="ECO:0000256" key="1">
    <source>
        <dbReference type="SAM" id="MobiDB-lite"/>
    </source>
</evidence>
<accession>A0ABQ5HJW9</accession>
<name>A0ABQ5HJW9_9ASTR</name>
<proteinExistence type="predicted"/>
<keyword evidence="3" id="KW-1185">Reference proteome</keyword>
<comment type="caution">
    <text evidence="2">The sequence shown here is derived from an EMBL/GenBank/DDBJ whole genome shotgun (WGS) entry which is preliminary data.</text>
</comment>
<dbReference type="EMBL" id="BQNB010019661">
    <property type="protein sequence ID" value="GJT87704.1"/>
    <property type="molecule type" value="Genomic_DNA"/>
</dbReference>
<feature type="compositionally biased region" description="Low complexity" evidence="1">
    <location>
        <begin position="47"/>
        <end position="57"/>
    </location>
</feature>
<gene>
    <name evidence="2" type="ORF">Tco_1069421</name>
</gene>
<feature type="region of interest" description="Disordered" evidence="1">
    <location>
        <begin position="45"/>
        <end position="70"/>
    </location>
</feature>